<feature type="compositionally biased region" description="Basic and acidic residues" evidence="1">
    <location>
        <begin position="14"/>
        <end position="36"/>
    </location>
</feature>
<accession>A0A8H7MKE0</accession>
<protein>
    <submittedName>
        <fullName evidence="2">Uncharacterized protein</fullName>
    </submittedName>
</protein>
<sequence length="156" mass="17511">MMQTHSSKRSSHNPYRDYDDKIPANPFLDEKEKALSTEDDQTQLSPMFVDYLRKKTAAPASDLEKISLNNTNDKYNGIKIAHTISPIDGKTVTCDREHTFDTFVDQRKVSSDAGQSKRVGHGWQVARALKRVLSSKGRGARKARRHDEALPQGLAA</sequence>
<keyword evidence="3" id="KW-1185">Reference proteome</keyword>
<evidence type="ECO:0000256" key="1">
    <source>
        <dbReference type="SAM" id="MobiDB-lite"/>
    </source>
</evidence>
<dbReference type="AlphaFoldDB" id="A0A8H7MKE0"/>
<reference evidence="2" key="1">
    <citation type="submission" date="2018-12" db="EMBL/GenBank/DDBJ databases">
        <authorList>
            <person name="Syme R.A."/>
            <person name="Farfan-Caceres L."/>
            <person name="Lichtenzveig J."/>
        </authorList>
    </citation>
    <scope>NUCLEOTIDE SEQUENCE</scope>
    <source>
        <strain evidence="2">Al4</strain>
    </source>
</reference>
<dbReference type="OrthoDB" id="3734244at2759"/>
<feature type="compositionally biased region" description="Basic residues" evidence="1">
    <location>
        <begin position="1"/>
        <end position="11"/>
    </location>
</feature>
<proteinExistence type="predicted"/>
<dbReference type="EMBL" id="RZGK01000006">
    <property type="protein sequence ID" value="KAF9698558.1"/>
    <property type="molecule type" value="Genomic_DNA"/>
</dbReference>
<name>A0A8H7MKE0_9PLEO</name>
<feature type="region of interest" description="Disordered" evidence="1">
    <location>
        <begin position="1"/>
        <end position="40"/>
    </location>
</feature>
<comment type="caution">
    <text evidence="2">The sequence shown here is derived from an EMBL/GenBank/DDBJ whole genome shotgun (WGS) entry which is preliminary data.</text>
</comment>
<gene>
    <name evidence="2" type="ORF">EKO04_003456</name>
</gene>
<reference evidence="2" key="2">
    <citation type="submission" date="2020-09" db="EMBL/GenBank/DDBJ databases">
        <title>Reference genome assembly for Australian Ascochyta lentis isolate Al4.</title>
        <authorList>
            <person name="Lee R.C."/>
            <person name="Farfan-Caceres L.M."/>
            <person name="Debler J.W."/>
            <person name="Williams A.H."/>
            <person name="Henares B.M."/>
        </authorList>
    </citation>
    <scope>NUCLEOTIDE SEQUENCE</scope>
    <source>
        <strain evidence="2">Al4</strain>
    </source>
</reference>
<feature type="region of interest" description="Disordered" evidence="1">
    <location>
        <begin position="134"/>
        <end position="156"/>
    </location>
</feature>
<evidence type="ECO:0000313" key="2">
    <source>
        <dbReference type="EMBL" id="KAF9698558.1"/>
    </source>
</evidence>
<evidence type="ECO:0000313" key="3">
    <source>
        <dbReference type="Proteomes" id="UP000651452"/>
    </source>
</evidence>
<organism evidence="2 3">
    <name type="scientific">Ascochyta lentis</name>
    <dbReference type="NCBI Taxonomy" id="205686"/>
    <lineage>
        <taxon>Eukaryota</taxon>
        <taxon>Fungi</taxon>
        <taxon>Dikarya</taxon>
        <taxon>Ascomycota</taxon>
        <taxon>Pezizomycotina</taxon>
        <taxon>Dothideomycetes</taxon>
        <taxon>Pleosporomycetidae</taxon>
        <taxon>Pleosporales</taxon>
        <taxon>Pleosporineae</taxon>
        <taxon>Didymellaceae</taxon>
        <taxon>Ascochyta</taxon>
    </lineage>
</organism>
<dbReference type="Proteomes" id="UP000651452">
    <property type="component" value="Unassembled WGS sequence"/>
</dbReference>